<proteinExistence type="predicted"/>
<reference evidence="3 4" key="1">
    <citation type="submission" date="2015-01" db="EMBL/GenBank/DDBJ databases">
        <title>Evolution of Trichinella species and genotypes.</title>
        <authorList>
            <person name="Korhonen P.K."/>
            <person name="Edoardo P."/>
            <person name="Giuseppe L.R."/>
            <person name="Gasser R.B."/>
        </authorList>
    </citation>
    <scope>NUCLEOTIDE SEQUENCE [LARGE SCALE GENOMIC DNA]</scope>
    <source>
        <strain evidence="2">ISS176</strain>
        <strain evidence="1">ISS588</strain>
    </source>
</reference>
<name>A0A0V1J220_TRIPS</name>
<comment type="caution">
    <text evidence="1">The sequence shown here is derived from an EMBL/GenBank/DDBJ whole genome shotgun (WGS) entry which is preliminary data.</text>
</comment>
<dbReference type="EMBL" id="JYDV01000012">
    <property type="protein sequence ID" value="KRZ42960.1"/>
    <property type="molecule type" value="Genomic_DNA"/>
</dbReference>
<evidence type="ECO:0000313" key="2">
    <source>
        <dbReference type="EMBL" id="KRZ42960.1"/>
    </source>
</evidence>
<accession>A0A0V1J220</accession>
<dbReference type="Proteomes" id="UP000054805">
    <property type="component" value="Unassembled WGS sequence"/>
</dbReference>
<dbReference type="Proteomes" id="UP000054826">
    <property type="component" value="Unassembled WGS sequence"/>
</dbReference>
<gene>
    <name evidence="1" type="ORF">T4B_10538</name>
    <name evidence="2" type="ORF">T4C_5281</name>
</gene>
<evidence type="ECO:0000313" key="1">
    <source>
        <dbReference type="EMBL" id="KRZ29018.1"/>
    </source>
</evidence>
<evidence type="ECO:0000313" key="3">
    <source>
        <dbReference type="Proteomes" id="UP000054805"/>
    </source>
</evidence>
<sequence length="152" mass="18125">MNYKRLRTFYNATTCHVCQANKCPIADKKAPLWRFHLFSNVCFIKLIAFHAKRITCSACLKQAITRINLRYRKESGRPEHSYVLSCFCFCFISCFWCQGSDFPMYRLADVESFRIWEVAVNRRYQRCFKVTNYCLWIELRLTLRTAALFIKA</sequence>
<dbReference type="AlphaFoldDB" id="A0A0V1J220"/>
<evidence type="ECO:0000313" key="4">
    <source>
        <dbReference type="Proteomes" id="UP000054826"/>
    </source>
</evidence>
<protein>
    <submittedName>
        <fullName evidence="1">Uncharacterized protein</fullName>
    </submittedName>
</protein>
<keyword evidence="3" id="KW-1185">Reference proteome</keyword>
<organism evidence="1 3">
    <name type="scientific">Trichinella pseudospiralis</name>
    <name type="common">Parasitic roundworm</name>
    <dbReference type="NCBI Taxonomy" id="6337"/>
    <lineage>
        <taxon>Eukaryota</taxon>
        <taxon>Metazoa</taxon>
        <taxon>Ecdysozoa</taxon>
        <taxon>Nematoda</taxon>
        <taxon>Enoplea</taxon>
        <taxon>Dorylaimia</taxon>
        <taxon>Trichinellida</taxon>
        <taxon>Trichinellidae</taxon>
        <taxon>Trichinella</taxon>
    </lineage>
</organism>
<dbReference type="EMBL" id="JYDS01000051">
    <property type="protein sequence ID" value="KRZ29018.1"/>
    <property type="molecule type" value="Genomic_DNA"/>
</dbReference>